<reference evidence="2 3" key="1">
    <citation type="submission" date="2020-08" db="EMBL/GenBank/DDBJ databases">
        <title>Genomic Encyclopedia of Type Strains, Phase IV (KMG-IV): sequencing the most valuable type-strain genomes for metagenomic binning, comparative biology and taxonomic classification.</title>
        <authorList>
            <person name="Goeker M."/>
        </authorList>
    </citation>
    <scope>NUCLEOTIDE SEQUENCE [LARGE SCALE GENOMIC DNA]</scope>
    <source>
        <strain evidence="2 3">DSM 102238</strain>
    </source>
</reference>
<proteinExistence type="predicted"/>
<sequence>MQASLAVPASLLLLLAAGGKASAVDLVPHEAVYELSLAEPSDDIESVDARIALQLKRDTCAAMALDYRFVARFHQNDEITVTDQQTISRETLDGSRFDFETKTLVDGSEQETVRGQASSNAGGTSVAFTEPVTREATIALSRFPLQHTADLIQKAIAGERVVEAKIFDGDNEPDKNLVTTSLIAPAKVDAPSNPVIAEKVAGLRSWRVTESYFNEDSDRDGLPIFETRYRLFENGVTDDLFMNFGAYALSGKIGRLQYLGEATCTP</sequence>
<keyword evidence="3" id="KW-1185">Reference proteome</keyword>
<keyword evidence="1" id="KW-0732">Signal</keyword>
<dbReference type="Proteomes" id="UP000542776">
    <property type="component" value="Unassembled WGS sequence"/>
</dbReference>
<evidence type="ECO:0008006" key="4">
    <source>
        <dbReference type="Google" id="ProtNLM"/>
    </source>
</evidence>
<comment type="caution">
    <text evidence="2">The sequence shown here is derived from an EMBL/GenBank/DDBJ whole genome shotgun (WGS) entry which is preliminary data.</text>
</comment>
<accession>A0A7W6H529</accession>
<gene>
    <name evidence="2" type="ORF">GGR04_002549</name>
</gene>
<evidence type="ECO:0000313" key="3">
    <source>
        <dbReference type="Proteomes" id="UP000542776"/>
    </source>
</evidence>
<name>A0A7W6H529_9HYPH</name>
<dbReference type="AlphaFoldDB" id="A0A7W6H529"/>
<evidence type="ECO:0000313" key="2">
    <source>
        <dbReference type="EMBL" id="MBB3998701.1"/>
    </source>
</evidence>
<dbReference type="RefSeq" id="WP_183200235.1">
    <property type="nucleotide sequence ID" value="NZ_JACIEK010000006.1"/>
</dbReference>
<feature type="signal peptide" evidence="1">
    <location>
        <begin position="1"/>
        <end position="23"/>
    </location>
</feature>
<dbReference type="InterPro" id="IPR015000">
    <property type="entry name" value="EipB-like"/>
</dbReference>
<dbReference type="Pfam" id="PF08904">
    <property type="entry name" value="EipB_like"/>
    <property type="match status" value="1"/>
</dbReference>
<evidence type="ECO:0000256" key="1">
    <source>
        <dbReference type="SAM" id="SignalP"/>
    </source>
</evidence>
<dbReference type="EMBL" id="JACIEK010000006">
    <property type="protein sequence ID" value="MBB3998701.1"/>
    <property type="molecule type" value="Genomic_DNA"/>
</dbReference>
<feature type="chain" id="PRO_5031261895" description="DUF1849 family protein" evidence="1">
    <location>
        <begin position="24"/>
        <end position="266"/>
    </location>
</feature>
<organism evidence="2 3">
    <name type="scientific">Aureimonas pseudogalii</name>
    <dbReference type="NCBI Taxonomy" id="1744844"/>
    <lineage>
        <taxon>Bacteria</taxon>
        <taxon>Pseudomonadati</taxon>
        <taxon>Pseudomonadota</taxon>
        <taxon>Alphaproteobacteria</taxon>
        <taxon>Hyphomicrobiales</taxon>
        <taxon>Aurantimonadaceae</taxon>
        <taxon>Aureimonas</taxon>
    </lineage>
</organism>
<protein>
    <recommendedName>
        <fullName evidence="4">DUF1849 family protein</fullName>
    </recommendedName>
</protein>